<dbReference type="InterPro" id="IPR006119">
    <property type="entry name" value="Resolv_N"/>
</dbReference>
<evidence type="ECO:0000256" key="4">
    <source>
        <dbReference type="PIRSR" id="PIRSR606118-50"/>
    </source>
</evidence>
<gene>
    <name evidence="9" type="ORF">BTBSAS_200012</name>
</gene>
<name>A0A2X0QI81_BROTH</name>
<dbReference type="InterPro" id="IPR038109">
    <property type="entry name" value="DNA_bind_recomb_sf"/>
</dbReference>
<dbReference type="Pfam" id="PF07508">
    <property type="entry name" value="Recombinase"/>
    <property type="match status" value="1"/>
</dbReference>
<accession>A0A2X0QI81</accession>
<keyword evidence="1" id="KW-0229">DNA integration</keyword>
<protein>
    <submittedName>
        <fullName evidence="9">Resolvase</fullName>
    </submittedName>
</protein>
<evidence type="ECO:0000259" key="8">
    <source>
        <dbReference type="PROSITE" id="PS51737"/>
    </source>
</evidence>
<dbReference type="Proteomes" id="UP000270190">
    <property type="component" value="Unassembled WGS sequence"/>
</dbReference>
<evidence type="ECO:0000313" key="9">
    <source>
        <dbReference type="EMBL" id="SPP28425.1"/>
    </source>
</evidence>
<evidence type="ECO:0000256" key="5">
    <source>
        <dbReference type="PROSITE-ProRule" id="PRU10137"/>
    </source>
</evidence>
<feature type="domain" description="Resolvase/invertase-type recombinase catalytic" evidence="7">
    <location>
        <begin position="4"/>
        <end position="152"/>
    </location>
</feature>
<dbReference type="EMBL" id="OUNC01000013">
    <property type="protein sequence ID" value="SPP28425.1"/>
    <property type="molecule type" value="Genomic_DNA"/>
</dbReference>
<evidence type="ECO:0000256" key="3">
    <source>
        <dbReference type="ARBA" id="ARBA00023172"/>
    </source>
</evidence>
<dbReference type="Pfam" id="PF13408">
    <property type="entry name" value="Zn_ribbon_recom"/>
    <property type="match status" value="1"/>
</dbReference>
<dbReference type="RefSeq" id="WP_120487781.1">
    <property type="nucleotide sequence ID" value="NZ_OUNC01000013.1"/>
</dbReference>
<dbReference type="PANTHER" id="PTHR30461:SF23">
    <property type="entry name" value="DNA RECOMBINASE-RELATED"/>
    <property type="match status" value="1"/>
</dbReference>
<dbReference type="PANTHER" id="PTHR30461">
    <property type="entry name" value="DNA-INVERTASE FROM LAMBDOID PROPHAGE"/>
    <property type="match status" value="1"/>
</dbReference>
<dbReference type="PROSITE" id="PS00397">
    <property type="entry name" value="RECOMBINASES_1"/>
    <property type="match status" value="1"/>
</dbReference>
<keyword evidence="6" id="KW-0175">Coiled coil</keyword>
<keyword evidence="3" id="KW-0233">DNA recombination</keyword>
<dbReference type="CDD" id="cd00338">
    <property type="entry name" value="Ser_Recombinase"/>
    <property type="match status" value="1"/>
</dbReference>
<dbReference type="Gene3D" id="3.90.1750.20">
    <property type="entry name" value="Putative Large Serine Recombinase, Chain B, Domain 2"/>
    <property type="match status" value="1"/>
</dbReference>
<evidence type="ECO:0000313" key="10">
    <source>
        <dbReference type="Proteomes" id="UP000270190"/>
    </source>
</evidence>
<evidence type="ECO:0000259" key="7">
    <source>
        <dbReference type="PROSITE" id="PS51736"/>
    </source>
</evidence>
<dbReference type="InterPro" id="IPR050639">
    <property type="entry name" value="SSR_resolvase"/>
</dbReference>
<feature type="active site" description="O-(5'-phospho-DNA)-serine intermediate" evidence="4 5">
    <location>
        <position position="12"/>
    </location>
</feature>
<dbReference type="InterPro" id="IPR011109">
    <property type="entry name" value="DNA_bind_recombinase_dom"/>
</dbReference>
<evidence type="ECO:0000256" key="2">
    <source>
        <dbReference type="ARBA" id="ARBA00023125"/>
    </source>
</evidence>
<reference evidence="10" key="1">
    <citation type="submission" date="2018-04" db="EMBL/GenBank/DDBJ databases">
        <authorList>
            <person name="Illikoud N."/>
        </authorList>
    </citation>
    <scope>NUCLEOTIDE SEQUENCE [LARGE SCALE GENOMIC DNA]</scope>
</reference>
<dbReference type="InterPro" id="IPR025827">
    <property type="entry name" value="Zn_ribbon_recom_dom"/>
</dbReference>
<proteinExistence type="predicted"/>
<dbReference type="SUPFAM" id="SSF53041">
    <property type="entry name" value="Resolvase-like"/>
    <property type="match status" value="1"/>
</dbReference>
<dbReference type="InterPro" id="IPR006118">
    <property type="entry name" value="Recombinase_CS"/>
</dbReference>
<dbReference type="GO" id="GO:0000150">
    <property type="term" value="F:DNA strand exchange activity"/>
    <property type="evidence" value="ECO:0007669"/>
    <property type="project" value="InterPro"/>
</dbReference>
<feature type="coiled-coil region" evidence="6">
    <location>
        <begin position="388"/>
        <end position="415"/>
    </location>
</feature>
<feature type="domain" description="Recombinase" evidence="8">
    <location>
        <begin position="163"/>
        <end position="265"/>
    </location>
</feature>
<evidence type="ECO:0000256" key="6">
    <source>
        <dbReference type="SAM" id="Coils"/>
    </source>
</evidence>
<sequence length="465" mass="53207">MKLRAAIYVRVSTMEQAEEGYSISAQTEKLKSYANAKDYQVVKVFTDPGYSGAKLERPGLQNMIKSIESKEIDVVLVYKLDRLSRSQKNTLFLIEDVFLKNQVQFTSMQESFDTSTSFGRAMIGILSVFAQLERDAITERMQMGAKERAKAGMWRGGPQSRLPFGYRYIDGVLLVDDYEAMIVKYMYTEFIKGTPLTKIQSKVAAKFPVKETLIYPSIMKNILQNNIYIGKIKYAGETYEGLHEHILDTETYDKAQQLWEHRNTNKKKYFESKYLLSGILYCGHCGGKMASTGAGLLKSGERVTDYICYSKKGTPSHMVVDRNCPSKRHRVNRLDPKIVELLKTITFEEMQKDNSFTDNTITIKSEIESLDTKISKLLDLYQDGLVPIDVLNDRISKLNDDKELLQETLISQKKQIHPEEIAKNIQTAKDFDWANSDSAAKRAMVRALINKVELTNEDMKIEWNI</sequence>
<dbReference type="SMART" id="SM00857">
    <property type="entry name" value="Resolvase"/>
    <property type="match status" value="1"/>
</dbReference>
<dbReference type="PROSITE" id="PS51737">
    <property type="entry name" value="RECOMBINASE_DNA_BIND"/>
    <property type="match status" value="1"/>
</dbReference>
<keyword evidence="2" id="KW-0238">DNA-binding</keyword>
<dbReference type="GO" id="GO:0003677">
    <property type="term" value="F:DNA binding"/>
    <property type="evidence" value="ECO:0007669"/>
    <property type="project" value="UniProtKB-KW"/>
</dbReference>
<evidence type="ECO:0000256" key="1">
    <source>
        <dbReference type="ARBA" id="ARBA00022908"/>
    </source>
</evidence>
<dbReference type="InterPro" id="IPR036162">
    <property type="entry name" value="Resolvase-like_N_sf"/>
</dbReference>
<dbReference type="AlphaFoldDB" id="A0A2X0QI81"/>
<dbReference type="GO" id="GO:0015074">
    <property type="term" value="P:DNA integration"/>
    <property type="evidence" value="ECO:0007669"/>
    <property type="project" value="UniProtKB-KW"/>
</dbReference>
<dbReference type="PROSITE" id="PS51736">
    <property type="entry name" value="RECOMBINASES_3"/>
    <property type="match status" value="1"/>
</dbReference>
<dbReference type="Pfam" id="PF00239">
    <property type="entry name" value="Resolvase"/>
    <property type="match status" value="1"/>
</dbReference>
<organism evidence="9 10">
    <name type="scientific">Brochothrix thermosphacta</name>
    <name type="common">Microbacterium thermosphactum</name>
    <dbReference type="NCBI Taxonomy" id="2756"/>
    <lineage>
        <taxon>Bacteria</taxon>
        <taxon>Bacillati</taxon>
        <taxon>Bacillota</taxon>
        <taxon>Bacilli</taxon>
        <taxon>Bacillales</taxon>
        <taxon>Listeriaceae</taxon>
        <taxon>Brochothrix</taxon>
    </lineage>
</organism>
<dbReference type="Gene3D" id="3.40.50.1390">
    <property type="entry name" value="Resolvase, N-terminal catalytic domain"/>
    <property type="match status" value="1"/>
</dbReference>